<evidence type="ECO:0000256" key="2">
    <source>
        <dbReference type="ARBA" id="ARBA00023125"/>
    </source>
</evidence>
<evidence type="ECO:0000313" key="6">
    <source>
        <dbReference type="Proteomes" id="UP000254939"/>
    </source>
</evidence>
<sequence length="187" mass="20936">MPDSAIPFTRHTRSFQLGDASHEISTEVSRLLLHAVRYVDRDEAITINLVKKASTLLRPFGISGVENEKGSTCGLAPWQINRLKRFVDDRISRPISLEDLAALVRLSTSYFAASFKTSFGMTPHSYVVSRRVEHAKRRMLTSNASLCEIALDCGLADQSHLSRVFRRATGTTPSAWRRYAARADLAR</sequence>
<dbReference type="EMBL" id="NAAC01000031">
    <property type="protein sequence ID" value="RDJ05756.1"/>
    <property type="molecule type" value="Genomic_DNA"/>
</dbReference>
<dbReference type="Pfam" id="PF12833">
    <property type="entry name" value="HTH_18"/>
    <property type="match status" value="1"/>
</dbReference>
<keyword evidence="3" id="KW-0804">Transcription</keyword>
<accession>A0A370KIN9</accession>
<dbReference type="PROSITE" id="PS00041">
    <property type="entry name" value="HTH_ARAC_FAMILY_1"/>
    <property type="match status" value="1"/>
</dbReference>
<dbReference type="InterPro" id="IPR018060">
    <property type="entry name" value="HTH_AraC"/>
</dbReference>
<dbReference type="Proteomes" id="UP000254939">
    <property type="component" value="Unassembled WGS sequence"/>
</dbReference>
<keyword evidence="2" id="KW-0238">DNA-binding</keyword>
<evidence type="ECO:0000256" key="1">
    <source>
        <dbReference type="ARBA" id="ARBA00023015"/>
    </source>
</evidence>
<dbReference type="AlphaFoldDB" id="A0A370KIN9"/>
<name>A0A370KIN9_9HYPH</name>
<comment type="caution">
    <text evidence="5">The sequence shown here is derived from an EMBL/GenBank/DDBJ whole genome shotgun (WGS) entry which is preliminary data.</text>
</comment>
<dbReference type="Gene3D" id="1.10.10.60">
    <property type="entry name" value="Homeodomain-like"/>
    <property type="match status" value="2"/>
</dbReference>
<reference evidence="5 6" key="1">
    <citation type="submission" date="2017-03" db="EMBL/GenBank/DDBJ databases">
        <title>Genome analysis of Rhizobial strains effectives or ineffectives for nitrogen fixation isolated from bean seeds.</title>
        <authorList>
            <person name="Peralta H."/>
            <person name="Aguilar-Vera A."/>
            <person name="Mora Y."/>
            <person name="Vargas-Lagunas C."/>
            <person name="Girard L."/>
            <person name="Mora J."/>
        </authorList>
    </citation>
    <scope>NUCLEOTIDE SEQUENCE [LARGE SCALE GENOMIC DNA]</scope>
    <source>
        <strain evidence="5 6">CCGM3</strain>
    </source>
</reference>
<protein>
    <submittedName>
        <fullName evidence="5">AraC family transcriptional regulator</fullName>
    </submittedName>
</protein>
<dbReference type="GO" id="GO:0003700">
    <property type="term" value="F:DNA-binding transcription factor activity"/>
    <property type="evidence" value="ECO:0007669"/>
    <property type="project" value="InterPro"/>
</dbReference>
<dbReference type="PROSITE" id="PS01124">
    <property type="entry name" value="HTH_ARAC_FAMILY_2"/>
    <property type="match status" value="1"/>
</dbReference>
<dbReference type="SMART" id="SM00342">
    <property type="entry name" value="HTH_ARAC"/>
    <property type="match status" value="1"/>
</dbReference>
<dbReference type="InterPro" id="IPR018062">
    <property type="entry name" value="HTH_AraC-typ_CS"/>
</dbReference>
<dbReference type="InterPro" id="IPR050204">
    <property type="entry name" value="AraC_XylS_family_regulators"/>
</dbReference>
<evidence type="ECO:0000259" key="4">
    <source>
        <dbReference type="PROSITE" id="PS01124"/>
    </source>
</evidence>
<dbReference type="RefSeq" id="WP_114714969.1">
    <property type="nucleotide sequence ID" value="NZ_KZ857266.1"/>
</dbReference>
<keyword evidence="1" id="KW-0805">Transcription regulation</keyword>
<evidence type="ECO:0000313" key="5">
    <source>
        <dbReference type="EMBL" id="RDJ05756.1"/>
    </source>
</evidence>
<gene>
    <name evidence="5" type="ORF">B5K06_25305</name>
</gene>
<dbReference type="PANTHER" id="PTHR46796">
    <property type="entry name" value="HTH-TYPE TRANSCRIPTIONAL ACTIVATOR RHAS-RELATED"/>
    <property type="match status" value="1"/>
</dbReference>
<proteinExistence type="predicted"/>
<organism evidence="5 6">
    <name type="scientific">Rhizobium grahamii</name>
    <dbReference type="NCBI Taxonomy" id="1120045"/>
    <lineage>
        <taxon>Bacteria</taxon>
        <taxon>Pseudomonadati</taxon>
        <taxon>Pseudomonadota</taxon>
        <taxon>Alphaproteobacteria</taxon>
        <taxon>Hyphomicrobiales</taxon>
        <taxon>Rhizobiaceae</taxon>
        <taxon>Rhizobium/Agrobacterium group</taxon>
        <taxon>Rhizobium</taxon>
    </lineage>
</organism>
<dbReference type="InterPro" id="IPR009057">
    <property type="entry name" value="Homeodomain-like_sf"/>
</dbReference>
<dbReference type="GO" id="GO:0043565">
    <property type="term" value="F:sequence-specific DNA binding"/>
    <property type="evidence" value="ECO:0007669"/>
    <property type="project" value="InterPro"/>
</dbReference>
<dbReference type="PANTHER" id="PTHR46796:SF6">
    <property type="entry name" value="ARAC SUBFAMILY"/>
    <property type="match status" value="1"/>
</dbReference>
<dbReference type="SUPFAM" id="SSF46689">
    <property type="entry name" value="Homeodomain-like"/>
    <property type="match status" value="2"/>
</dbReference>
<evidence type="ECO:0000256" key="3">
    <source>
        <dbReference type="ARBA" id="ARBA00023163"/>
    </source>
</evidence>
<feature type="domain" description="HTH araC/xylS-type" evidence="4">
    <location>
        <begin position="81"/>
        <end position="179"/>
    </location>
</feature>
<dbReference type="OrthoDB" id="9806208at2"/>